<dbReference type="Pfam" id="PF08291">
    <property type="entry name" value="Peptidase_M15_3"/>
    <property type="match status" value="1"/>
</dbReference>
<name>A0A8S5U601_9CAUD</name>
<proteinExistence type="predicted"/>
<accession>A0A8S5U601</accession>
<dbReference type="InterPro" id="IPR013230">
    <property type="entry name" value="Peptidase_M15A_C"/>
</dbReference>
<dbReference type="Gene3D" id="3.30.1380.10">
    <property type="match status" value="1"/>
</dbReference>
<feature type="domain" description="Peptidase M15A C-terminal" evidence="1">
    <location>
        <begin position="36"/>
        <end position="141"/>
    </location>
</feature>
<dbReference type="InterPro" id="IPR009045">
    <property type="entry name" value="Zn_M74/Hedgehog-like"/>
</dbReference>
<sequence>MPNIKGFFSKTSPSCWKQDGFFMHYQNYHEEWPWPNFKPKEVACKHCGELWEGEKPMPKWFHESMEALQYLRELWGKSLIINSGHRCAEHNAAVGGATSSQHLRIAFDCRIPKKEQREFKELAEEAGFRGVGYYSNFIHIDMGPRRTWLGKY</sequence>
<evidence type="ECO:0000313" key="2">
    <source>
        <dbReference type="EMBL" id="DAF89904.1"/>
    </source>
</evidence>
<reference evidence="2" key="1">
    <citation type="journal article" date="2021" name="Proc. Natl. Acad. Sci. U.S.A.">
        <title>A Catalog of Tens of Thousands of Viruses from Human Metagenomes Reveals Hidden Associations with Chronic Diseases.</title>
        <authorList>
            <person name="Tisza M.J."/>
            <person name="Buck C.B."/>
        </authorList>
    </citation>
    <scope>NUCLEOTIDE SEQUENCE</scope>
    <source>
        <strain evidence="2">CtwHj1</strain>
    </source>
</reference>
<dbReference type="EMBL" id="BK016018">
    <property type="protein sequence ID" value="DAF89904.1"/>
    <property type="molecule type" value="Genomic_DNA"/>
</dbReference>
<protein>
    <submittedName>
        <fullName evidence="2">Peptidase</fullName>
    </submittedName>
</protein>
<organism evidence="2">
    <name type="scientific">Siphoviridae sp. ctwHj1</name>
    <dbReference type="NCBI Taxonomy" id="2825727"/>
    <lineage>
        <taxon>Viruses</taxon>
        <taxon>Duplodnaviria</taxon>
        <taxon>Heunggongvirae</taxon>
        <taxon>Uroviricota</taxon>
        <taxon>Caudoviricetes</taxon>
    </lineage>
</organism>
<dbReference type="SUPFAM" id="SSF55166">
    <property type="entry name" value="Hedgehog/DD-peptidase"/>
    <property type="match status" value="1"/>
</dbReference>
<evidence type="ECO:0000259" key="1">
    <source>
        <dbReference type="Pfam" id="PF08291"/>
    </source>
</evidence>